<gene>
    <name evidence="1" type="primary">orf77</name>
</gene>
<proteinExistence type="predicted"/>
<evidence type="ECO:0000313" key="2">
    <source>
        <dbReference type="Proteomes" id="UP000014701"/>
    </source>
</evidence>
<protein>
    <submittedName>
        <fullName evidence="1">Uncharacterized protein</fullName>
    </submittedName>
</protein>
<dbReference type="OrthoDB" id="38072at10239"/>
<organism evidence="1 2">
    <name type="scientific">Bacillus phage phiNIT1</name>
    <dbReference type="NCBI Taxonomy" id="207656"/>
    <lineage>
        <taxon>Viruses</taxon>
        <taxon>Duplodnaviria</taxon>
        <taxon>Heunggongvirae</taxon>
        <taxon>Uroviricota</taxon>
        <taxon>Caudoviricetes</taxon>
        <taxon>Herelleviridae</taxon>
        <taxon>Bastillevirinae</taxon>
        <taxon>Nitunavirus</taxon>
        <taxon>Nitunavirus NIT1</taxon>
    </lineage>
</organism>
<dbReference type="Proteomes" id="UP000014701">
    <property type="component" value="Segment"/>
</dbReference>
<dbReference type="GeneID" id="16511400"/>
<reference evidence="1 2" key="1">
    <citation type="submission" date="2013-02" db="EMBL/GenBank/DDBJ databases">
        <title>phiNIT1 genome sequensing.</title>
        <authorList>
            <person name="Ozaki T."/>
            <person name="Kaneko J."/>
        </authorList>
    </citation>
    <scope>NUCLEOTIDE SEQUENCE [LARGE SCALE GENOMIC DNA]</scope>
    <source>
        <strain evidence="1">PhiNIT1</strain>
    </source>
</reference>
<name>S6BVD6_9CAUD</name>
<dbReference type="KEGG" id="vg:16511400"/>
<sequence>MDYKGSYGKVVKVRVDKDLDGGSVNTNLLHVVTSYIDRDDRVVGVYPLEPNGFTRDELLSIQPYAHEVCTDDLELAE</sequence>
<accession>S6BVD6</accession>
<dbReference type="RefSeq" id="YP_008318458.1">
    <property type="nucleotide sequence ID" value="NC_021856.1"/>
</dbReference>
<dbReference type="EMBL" id="AP013029">
    <property type="protein sequence ID" value="BAN59690.1"/>
    <property type="molecule type" value="Genomic_DNA"/>
</dbReference>
<keyword evidence="2" id="KW-1185">Reference proteome</keyword>
<evidence type="ECO:0000313" key="1">
    <source>
        <dbReference type="EMBL" id="BAN59690.1"/>
    </source>
</evidence>